<dbReference type="AlphaFoldDB" id="A0A3M7PI84"/>
<accession>A0A3M7PI84</accession>
<dbReference type="Proteomes" id="UP000276133">
    <property type="component" value="Unassembled WGS sequence"/>
</dbReference>
<keyword evidence="2" id="KW-1185">Reference proteome</keyword>
<reference evidence="1 2" key="1">
    <citation type="journal article" date="2018" name="Sci. Rep.">
        <title>Genomic signatures of local adaptation to the degree of environmental predictability in rotifers.</title>
        <authorList>
            <person name="Franch-Gras L."/>
            <person name="Hahn C."/>
            <person name="Garcia-Roger E.M."/>
            <person name="Carmona M.J."/>
            <person name="Serra M."/>
            <person name="Gomez A."/>
        </authorList>
    </citation>
    <scope>NUCLEOTIDE SEQUENCE [LARGE SCALE GENOMIC DNA]</scope>
    <source>
        <strain evidence="1">HYR1</strain>
    </source>
</reference>
<organism evidence="1 2">
    <name type="scientific">Brachionus plicatilis</name>
    <name type="common">Marine rotifer</name>
    <name type="synonym">Brachionus muelleri</name>
    <dbReference type="NCBI Taxonomy" id="10195"/>
    <lineage>
        <taxon>Eukaryota</taxon>
        <taxon>Metazoa</taxon>
        <taxon>Spiralia</taxon>
        <taxon>Gnathifera</taxon>
        <taxon>Rotifera</taxon>
        <taxon>Eurotatoria</taxon>
        <taxon>Monogononta</taxon>
        <taxon>Pseudotrocha</taxon>
        <taxon>Ploima</taxon>
        <taxon>Brachionidae</taxon>
        <taxon>Brachionus</taxon>
    </lineage>
</organism>
<name>A0A3M7PI84_BRAPC</name>
<protein>
    <submittedName>
        <fullName evidence="1">Uncharacterized protein</fullName>
    </submittedName>
</protein>
<evidence type="ECO:0000313" key="2">
    <source>
        <dbReference type="Proteomes" id="UP000276133"/>
    </source>
</evidence>
<comment type="caution">
    <text evidence="1">The sequence shown here is derived from an EMBL/GenBank/DDBJ whole genome shotgun (WGS) entry which is preliminary data.</text>
</comment>
<proteinExistence type="predicted"/>
<evidence type="ECO:0000313" key="1">
    <source>
        <dbReference type="EMBL" id="RMZ98723.1"/>
    </source>
</evidence>
<sequence length="79" mass="9015">MTSVYKKEKKLLFYKYQARPENNGDEFNSIDSIDIRLREIIISYNNLFKYDNYVLRCVSIVDGALRLEGASAGLSADGT</sequence>
<dbReference type="EMBL" id="REGN01010592">
    <property type="protein sequence ID" value="RMZ98723.1"/>
    <property type="molecule type" value="Genomic_DNA"/>
</dbReference>
<gene>
    <name evidence="1" type="ORF">BpHYR1_027596</name>
</gene>